<evidence type="ECO:0000313" key="2">
    <source>
        <dbReference type="EMBL" id="MPC47147.1"/>
    </source>
</evidence>
<evidence type="ECO:0000256" key="1">
    <source>
        <dbReference type="SAM" id="MobiDB-lite"/>
    </source>
</evidence>
<feature type="compositionally biased region" description="Basic residues" evidence="1">
    <location>
        <begin position="84"/>
        <end position="94"/>
    </location>
</feature>
<name>A0A5B7FP70_PORTR</name>
<protein>
    <submittedName>
        <fullName evidence="2">Uncharacterized protein</fullName>
    </submittedName>
</protein>
<dbReference type="Proteomes" id="UP000324222">
    <property type="component" value="Unassembled WGS sequence"/>
</dbReference>
<gene>
    <name evidence="2" type="ORF">E2C01_040883</name>
</gene>
<proteinExistence type="predicted"/>
<feature type="region of interest" description="Disordered" evidence="1">
    <location>
        <begin position="68"/>
        <end position="106"/>
    </location>
</feature>
<evidence type="ECO:0000313" key="3">
    <source>
        <dbReference type="Proteomes" id="UP000324222"/>
    </source>
</evidence>
<keyword evidence="3" id="KW-1185">Reference proteome</keyword>
<dbReference type="AlphaFoldDB" id="A0A5B7FP70"/>
<dbReference type="EMBL" id="VSRR010007577">
    <property type="protein sequence ID" value="MPC47147.1"/>
    <property type="molecule type" value="Genomic_DNA"/>
</dbReference>
<reference evidence="2 3" key="1">
    <citation type="submission" date="2019-05" db="EMBL/GenBank/DDBJ databases">
        <title>Another draft genome of Portunus trituberculatus and its Hox gene families provides insights of decapod evolution.</title>
        <authorList>
            <person name="Jeong J.-H."/>
            <person name="Song I."/>
            <person name="Kim S."/>
            <person name="Choi T."/>
            <person name="Kim D."/>
            <person name="Ryu S."/>
            <person name="Kim W."/>
        </authorList>
    </citation>
    <scope>NUCLEOTIDE SEQUENCE [LARGE SCALE GENOMIC DNA]</scope>
    <source>
        <tissue evidence="2">Muscle</tissue>
    </source>
</reference>
<comment type="caution">
    <text evidence="2">The sequence shown here is derived from an EMBL/GenBank/DDBJ whole genome shotgun (WGS) entry which is preliminary data.</text>
</comment>
<sequence length="106" mass="11770">MAPYEPWVVVLCGYHRRDSWPIFLNLKKGQVRRRTAGCQERWTPETARRVDKSSVVMGRTESGSVVQCGVSGSVGSGAGNVRWSQRKSYTKGKRDHGTDVGSASER</sequence>
<accession>A0A5B7FP70</accession>
<organism evidence="2 3">
    <name type="scientific">Portunus trituberculatus</name>
    <name type="common">Swimming crab</name>
    <name type="synonym">Neptunus trituberculatus</name>
    <dbReference type="NCBI Taxonomy" id="210409"/>
    <lineage>
        <taxon>Eukaryota</taxon>
        <taxon>Metazoa</taxon>
        <taxon>Ecdysozoa</taxon>
        <taxon>Arthropoda</taxon>
        <taxon>Crustacea</taxon>
        <taxon>Multicrustacea</taxon>
        <taxon>Malacostraca</taxon>
        <taxon>Eumalacostraca</taxon>
        <taxon>Eucarida</taxon>
        <taxon>Decapoda</taxon>
        <taxon>Pleocyemata</taxon>
        <taxon>Brachyura</taxon>
        <taxon>Eubrachyura</taxon>
        <taxon>Portunoidea</taxon>
        <taxon>Portunidae</taxon>
        <taxon>Portuninae</taxon>
        <taxon>Portunus</taxon>
    </lineage>
</organism>